<dbReference type="PANTHER" id="PTHR11561">
    <property type="entry name" value="PHOSPHOENOLPYRUVATE CARBOXYKINASE"/>
    <property type="match status" value="1"/>
</dbReference>
<dbReference type="InterPro" id="IPR035077">
    <property type="entry name" value="PEP_carboxykinase_GTP_C"/>
</dbReference>
<gene>
    <name evidence="2" type="ORF">S01H4_61312</name>
</gene>
<dbReference type="InterPro" id="IPR013035">
    <property type="entry name" value="PEP_carboxykinase_C"/>
</dbReference>
<feature type="non-terminal residue" evidence="2">
    <location>
        <position position="174"/>
    </location>
</feature>
<evidence type="ECO:0000313" key="2">
    <source>
        <dbReference type="EMBL" id="GAH09850.1"/>
    </source>
</evidence>
<dbReference type="GO" id="GO:0004613">
    <property type="term" value="F:phosphoenolpyruvate carboxykinase (GTP) activity"/>
    <property type="evidence" value="ECO:0007669"/>
    <property type="project" value="TreeGrafter"/>
</dbReference>
<organism evidence="2">
    <name type="scientific">marine sediment metagenome</name>
    <dbReference type="NCBI Taxonomy" id="412755"/>
    <lineage>
        <taxon>unclassified sequences</taxon>
        <taxon>metagenomes</taxon>
        <taxon>ecological metagenomes</taxon>
    </lineage>
</organism>
<dbReference type="GO" id="GO:0005829">
    <property type="term" value="C:cytosol"/>
    <property type="evidence" value="ECO:0007669"/>
    <property type="project" value="TreeGrafter"/>
</dbReference>
<accession>X1DNL5</accession>
<protein>
    <recommendedName>
        <fullName evidence="1">Phosphoenolpyruvate carboxykinase C-terminal P-loop domain-containing protein</fullName>
    </recommendedName>
</protein>
<dbReference type="InterPro" id="IPR008209">
    <property type="entry name" value="PEP_carboxykinase_GTP"/>
</dbReference>
<dbReference type="GO" id="GO:0019543">
    <property type="term" value="P:propionate catabolic process"/>
    <property type="evidence" value="ECO:0007669"/>
    <property type="project" value="TreeGrafter"/>
</dbReference>
<dbReference type="EMBL" id="BART01036326">
    <property type="protein sequence ID" value="GAH09850.1"/>
    <property type="molecule type" value="Genomic_DNA"/>
</dbReference>
<dbReference type="Gene3D" id="3.90.228.20">
    <property type="match status" value="1"/>
</dbReference>
<dbReference type="Gene3D" id="2.170.8.10">
    <property type="entry name" value="Phosphoenolpyruvate Carboxykinase, domain 2"/>
    <property type="match status" value="1"/>
</dbReference>
<feature type="domain" description="Phosphoenolpyruvate carboxykinase C-terminal P-loop" evidence="1">
    <location>
        <begin position="1"/>
        <end position="154"/>
    </location>
</feature>
<dbReference type="GO" id="GO:0046327">
    <property type="term" value="P:glycerol biosynthetic process from pyruvate"/>
    <property type="evidence" value="ECO:0007669"/>
    <property type="project" value="TreeGrafter"/>
</dbReference>
<dbReference type="GO" id="GO:0042594">
    <property type="term" value="P:response to starvation"/>
    <property type="evidence" value="ECO:0007669"/>
    <property type="project" value="TreeGrafter"/>
</dbReference>
<comment type="caution">
    <text evidence="2">The sequence shown here is derived from an EMBL/GenBank/DDBJ whole genome shotgun (WGS) entry which is preliminary data.</text>
</comment>
<dbReference type="GO" id="GO:0071333">
    <property type="term" value="P:cellular response to glucose stimulus"/>
    <property type="evidence" value="ECO:0007669"/>
    <property type="project" value="TreeGrafter"/>
</dbReference>
<dbReference type="GO" id="GO:0006107">
    <property type="term" value="P:oxaloacetate metabolic process"/>
    <property type="evidence" value="ECO:0007669"/>
    <property type="project" value="TreeGrafter"/>
</dbReference>
<evidence type="ECO:0000259" key="1">
    <source>
        <dbReference type="Pfam" id="PF00821"/>
    </source>
</evidence>
<feature type="non-terminal residue" evidence="2">
    <location>
        <position position="1"/>
    </location>
</feature>
<reference evidence="2" key="1">
    <citation type="journal article" date="2014" name="Front. Microbiol.">
        <title>High frequency of phylogenetically diverse reductive dehalogenase-homologous genes in deep subseafloor sedimentary metagenomes.</title>
        <authorList>
            <person name="Kawai M."/>
            <person name="Futagami T."/>
            <person name="Toyoda A."/>
            <person name="Takaki Y."/>
            <person name="Nishi S."/>
            <person name="Hori S."/>
            <person name="Arai W."/>
            <person name="Tsubouchi T."/>
            <person name="Morono Y."/>
            <person name="Uchiyama I."/>
            <person name="Ito T."/>
            <person name="Fujiyama A."/>
            <person name="Inagaki F."/>
            <person name="Takami H."/>
        </authorList>
    </citation>
    <scope>NUCLEOTIDE SEQUENCE</scope>
    <source>
        <strain evidence="2">Expedition CK06-06</strain>
    </source>
</reference>
<dbReference type="AlphaFoldDB" id="X1DNL5"/>
<dbReference type="GO" id="GO:0033993">
    <property type="term" value="P:response to lipid"/>
    <property type="evidence" value="ECO:0007669"/>
    <property type="project" value="TreeGrafter"/>
</dbReference>
<proteinExistence type="predicted"/>
<dbReference type="GO" id="GO:0006094">
    <property type="term" value="P:gluconeogenesis"/>
    <property type="evidence" value="ECO:0007669"/>
    <property type="project" value="InterPro"/>
</dbReference>
<dbReference type="PANTHER" id="PTHR11561:SF0">
    <property type="entry name" value="PHOSPHOENOLPYRUVATE CARBOXYKINASE [GTP]-RELATED"/>
    <property type="match status" value="1"/>
</dbReference>
<dbReference type="SUPFAM" id="SSF53795">
    <property type="entry name" value="PEP carboxykinase-like"/>
    <property type="match status" value="1"/>
</dbReference>
<name>X1DNL5_9ZZZZ</name>
<sequence length="174" mass="18933">ERGIFGIIKDVNAKDDPVIFDALTTPRETIFSNVLVNDQTPHWIGDGRATPDEGFNFSGNWSKGKKDKDGREIPHAHPNARYTLRIEELNNADPNLHNPDGVPVHGIFYGGRDSDTMPPVIESLDWEHGVFIGASIESETTSATLGDEGVVRASNITGSSLAFTSLIIPKIPLS</sequence>
<dbReference type="GO" id="GO:0005525">
    <property type="term" value="F:GTP binding"/>
    <property type="evidence" value="ECO:0007669"/>
    <property type="project" value="InterPro"/>
</dbReference>
<dbReference type="Pfam" id="PF00821">
    <property type="entry name" value="PEPCK_GTP"/>
    <property type="match status" value="1"/>
</dbReference>
<dbReference type="GO" id="GO:0030145">
    <property type="term" value="F:manganese ion binding"/>
    <property type="evidence" value="ECO:0007669"/>
    <property type="project" value="TreeGrafter"/>
</dbReference>